<dbReference type="Proteomes" id="UP001201163">
    <property type="component" value="Unassembled WGS sequence"/>
</dbReference>
<comment type="caution">
    <text evidence="2">The sequence shown here is derived from an EMBL/GenBank/DDBJ whole genome shotgun (WGS) entry which is preliminary data.</text>
</comment>
<proteinExistence type="predicted"/>
<dbReference type="AlphaFoldDB" id="A0AAD4LL48"/>
<name>A0AAD4LL48_9AGAM</name>
<keyword evidence="1" id="KW-0472">Membrane</keyword>
<gene>
    <name evidence="2" type="ORF">EDB92DRAFT_526204</name>
</gene>
<accession>A0AAD4LL48</accession>
<evidence type="ECO:0000313" key="3">
    <source>
        <dbReference type="Proteomes" id="UP001201163"/>
    </source>
</evidence>
<dbReference type="EMBL" id="JAKELL010000020">
    <property type="protein sequence ID" value="KAH8993030.1"/>
    <property type="molecule type" value="Genomic_DNA"/>
</dbReference>
<protein>
    <submittedName>
        <fullName evidence="2">Uncharacterized protein</fullName>
    </submittedName>
</protein>
<keyword evidence="3" id="KW-1185">Reference proteome</keyword>
<keyword evidence="1" id="KW-1133">Transmembrane helix</keyword>
<keyword evidence="1" id="KW-0812">Transmembrane</keyword>
<reference evidence="2" key="1">
    <citation type="submission" date="2022-01" db="EMBL/GenBank/DDBJ databases">
        <title>Comparative genomics reveals a dynamic genome evolution in the ectomycorrhizal milk-cap (Lactarius) mushrooms.</title>
        <authorList>
            <consortium name="DOE Joint Genome Institute"/>
            <person name="Lebreton A."/>
            <person name="Tang N."/>
            <person name="Kuo A."/>
            <person name="LaButti K."/>
            <person name="Drula E."/>
            <person name="Barry K."/>
            <person name="Clum A."/>
            <person name="Lipzen A."/>
            <person name="Mousain D."/>
            <person name="Ng V."/>
            <person name="Wang R."/>
            <person name="Wang X."/>
            <person name="Dai Y."/>
            <person name="Henrissat B."/>
            <person name="Grigoriev I.V."/>
            <person name="Guerin-Laguette A."/>
            <person name="Yu F."/>
            <person name="Martin F.M."/>
        </authorList>
    </citation>
    <scope>NUCLEOTIDE SEQUENCE</scope>
    <source>
        <strain evidence="2">QP</strain>
    </source>
</reference>
<organism evidence="2 3">
    <name type="scientific">Lactarius akahatsu</name>
    <dbReference type="NCBI Taxonomy" id="416441"/>
    <lineage>
        <taxon>Eukaryota</taxon>
        <taxon>Fungi</taxon>
        <taxon>Dikarya</taxon>
        <taxon>Basidiomycota</taxon>
        <taxon>Agaricomycotina</taxon>
        <taxon>Agaricomycetes</taxon>
        <taxon>Russulales</taxon>
        <taxon>Russulaceae</taxon>
        <taxon>Lactarius</taxon>
    </lineage>
</organism>
<feature type="transmembrane region" description="Helical" evidence="1">
    <location>
        <begin position="12"/>
        <end position="33"/>
    </location>
</feature>
<evidence type="ECO:0000313" key="2">
    <source>
        <dbReference type="EMBL" id="KAH8993030.1"/>
    </source>
</evidence>
<feature type="transmembrane region" description="Helical" evidence="1">
    <location>
        <begin position="45"/>
        <end position="68"/>
    </location>
</feature>
<sequence length="106" mass="12070">MPTSIPVHNTHGVFFITSVLSSSLYGVTWLQVYSYYSGHCSRDWWPLKCFVAFLMLVDLANQVFAVYMNYHVSVTNFRDYISNAFKPLLWSQLAITLSASALVCCD</sequence>
<evidence type="ECO:0000256" key="1">
    <source>
        <dbReference type="SAM" id="Phobius"/>
    </source>
</evidence>